<dbReference type="Gene3D" id="3.40.50.300">
    <property type="entry name" value="P-loop containing nucleotide triphosphate hydrolases"/>
    <property type="match status" value="1"/>
</dbReference>
<reference evidence="5" key="1">
    <citation type="submission" date="2020-06" db="EMBL/GenBank/DDBJ databases">
        <title>Unique genomic features of the anaerobic methanotrophic archaea.</title>
        <authorList>
            <person name="Chadwick G.L."/>
            <person name="Skennerton C.T."/>
            <person name="Laso-Perez R."/>
            <person name="Leu A.O."/>
            <person name="Speth D.R."/>
            <person name="Yu H."/>
            <person name="Morgan-Lang C."/>
            <person name="Hatzenpichler R."/>
            <person name="Goudeau D."/>
            <person name="Malmstrom R."/>
            <person name="Brazelton W.J."/>
            <person name="Woyke T."/>
            <person name="Hallam S.J."/>
            <person name="Tyson G.W."/>
            <person name="Wegener G."/>
            <person name="Boetius A."/>
            <person name="Orphan V."/>
        </authorList>
    </citation>
    <scope>NUCLEOTIDE SEQUENCE</scope>
</reference>
<dbReference type="InterPro" id="IPR027417">
    <property type="entry name" value="P-loop_NTPase"/>
</dbReference>
<gene>
    <name evidence="5" type="ORF">BPLLOOKG_00036</name>
    <name evidence="6" type="ORF">EGELPFMD_00038</name>
</gene>
<name>A0A7G9Y726_9EURY</name>
<dbReference type="PANTHER" id="PTHR37096:SF1">
    <property type="entry name" value="AAA+ ATPASE DOMAIN-CONTAINING PROTEIN"/>
    <property type="match status" value="1"/>
</dbReference>
<sequence length="375" mass="43034">MGCGGGIVVCDASAQEKRMKRTPFHDRERETGEIMRILDSEPSLITFIYGPINSGKTTLINHLTEELPDEYVVFYINLRTKFLSSYDEFIESLFEMEMETDGSSRKRKETLAELVSSVTKVAGIPINKEFLDYVFKDNKPKNAFSYIIKLFEEVKNSGKQPVLILDELQKIRDVKVNGFLIYELFNFFIDLTKELHLAHVFVMTSDSLFIEQIYSEAMLEDRCRYLLVDDFDEETTMAFLEANGLSEGEKELVWHHCGGKPICLVELASAEEREKKVGAMLTLRTGEIETRLKLIKELGGEILIGGKRCDVSYEKLASALKMFVTRSEIGMNEVDEISKKYLVKENVLFVDLRTTMMRPQSRLNLLAVREMMRDA</sequence>
<accession>A0A7G9Y726</accession>
<organism evidence="5">
    <name type="scientific">Candidatus Methanogaster sp. ANME-2c ERB4</name>
    <dbReference type="NCBI Taxonomy" id="2759911"/>
    <lineage>
        <taxon>Archaea</taxon>
        <taxon>Methanobacteriati</taxon>
        <taxon>Methanobacteriota</taxon>
        <taxon>Stenosarchaea group</taxon>
        <taxon>Methanomicrobia</taxon>
        <taxon>Methanosarcinales</taxon>
        <taxon>ANME-2 cluster</taxon>
        <taxon>Candidatus Methanogasteraceae</taxon>
        <taxon>Candidatus Methanogaster</taxon>
    </lineage>
</organism>
<dbReference type="EMBL" id="MT630864">
    <property type="protein sequence ID" value="QNO43810.1"/>
    <property type="molecule type" value="Genomic_DNA"/>
</dbReference>
<dbReference type="AlphaFoldDB" id="A0A7G9Y726"/>
<dbReference type="InterPro" id="IPR036388">
    <property type="entry name" value="WH-like_DNA-bd_sf"/>
</dbReference>
<evidence type="ECO:0000313" key="6">
    <source>
        <dbReference type="EMBL" id="QNO50618.1"/>
    </source>
</evidence>
<dbReference type="EMBL" id="MT631442">
    <property type="protein sequence ID" value="QNO50618.1"/>
    <property type="molecule type" value="Genomic_DNA"/>
</dbReference>
<dbReference type="SMART" id="SM00382">
    <property type="entry name" value="AAA"/>
    <property type="match status" value="1"/>
</dbReference>
<dbReference type="SUPFAM" id="SSF52540">
    <property type="entry name" value="P-loop containing nucleoside triphosphate hydrolases"/>
    <property type="match status" value="1"/>
</dbReference>
<evidence type="ECO:0000259" key="4">
    <source>
        <dbReference type="SMART" id="SM00382"/>
    </source>
</evidence>
<proteinExistence type="inferred from homology"/>
<comment type="similarity">
    <text evidence="1">Belongs to the archaeal ATPase family.</text>
</comment>
<protein>
    <submittedName>
        <fullName evidence="5">Putative ATP-binding protein</fullName>
    </submittedName>
</protein>
<dbReference type="Gene3D" id="1.10.10.10">
    <property type="entry name" value="Winged helix-like DNA-binding domain superfamily/Winged helix DNA-binding domain"/>
    <property type="match status" value="1"/>
</dbReference>
<dbReference type="Pfam" id="PF01637">
    <property type="entry name" value="ATPase_2"/>
    <property type="match status" value="1"/>
</dbReference>
<evidence type="ECO:0000256" key="1">
    <source>
        <dbReference type="ARBA" id="ARBA00006755"/>
    </source>
</evidence>
<dbReference type="CDD" id="cd00009">
    <property type="entry name" value="AAA"/>
    <property type="match status" value="1"/>
</dbReference>
<dbReference type="PANTHER" id="PTHR37096">
    <property type="entry name" value="YALI0E33429P"/>
    <property type="match status" value="1"/>
</dbReference>
<evidence type="ECO:0000313" key="5">
    <source>
        <dbReference type="EMBL" id="QNO43810.1"/>
    </source>
</evidence>
<evidence type="ECO:0000256" key="3">
    <source>
        <dbReference type="ARBA" id="ARBA00022840"/>
    </source>
</evidence>
<dbReference type="Pfam" id="PF21690">
    <property type="entry name" value="MJ1010-like_2nd"/>
    <property type="match status" value="1"/>
</dbReference>
<keyword evidence="3 5" id="KW-0067">ATP-binding</keyword>
<dbReference type="GO" id="GO:0005524">
    <property type="term" value="F:ATP binding"/>
    <property type="evidence" value="ECO:0007669"/>
    <property type="project" value="UniProtKB-KW"/>
</dbReference>
<dbReference type="InterPro" id="IPR003593">
    <property type="entry name" value="AAA+_ATPase"/>
</dbReference>
<dbReference type="InterPro" id="IPR011579">
    <property type="entry name" value="ATPase_dom"/>
</dbReference>
<feature type="domain" description="AAA+ ATPase" evidence="4">
    <location>
        <begin position="42"/>
        <end position="229"/>
    </location>
</feature>
<evidence type="ECO:0000256" key="2">
    <source>
        <dbReference type="ARBA" id="ARBA00022741"/>
    </source>
</evidence>
<dbReference type="InterPro" id="IPR051667">
    <property type="entry name" value="Archaeal_ATPase_domain"/>
</dbReference>
<dbReference type="InterPro" id="IPR049081">
    <property type="entry name" value="MJ1010-like_2nd"/>
</dbReference>
<keyword evidence="2" id="KW-0547">Nucleotide-binding</keyword>